<dbReference type="GO" id="GO:0004301">
    <property type="term" value="F:epoxide hydrolase activity"/>
    <property type="evidence" value="ECO:0007669"/>
    <property type="project" value="TreeGrafter"/>
</dbReference>
<reference evidence="4" key="1">
    <citation type="journal article" date="2006" name="PLoS Biol.">
        <title>Macronuclear genome sequence of the ciliate Tetrahymena thermophila, a model eukaryote.</title>
        <authorList>
            <person name="Eisen J.A."/>
            <person name="Coyne R.S."/>
            <person name="Wu M."/>
            <person name="Wu D."/>
            <person name="Thiagarajan M."/>
            <person name="Wortman J.R."/>
            <person name="Badger J.H."/>
            <person name="Ren Q."/>
            <person name="Amedeo P."/>
            <person name="Jones K.M."/>
            <person name="Tallon L.J."/>
            <person name="Delcher A.L."/>
            <person name="Salzberg S.L."/>
            <person name="Silva J.C."/>
            <person name="Haas B.J."/>
            <person name="Majoros W.H."/>
            <person name="Farzad M."/>
            <person name="Carlton J.M."/>
            <person name="Smith R.K. Jr."/>
            <person name="Garg J."/>
            <person name="Pearlman R.E."/>
            <person name="Karrer K.M."/>
            <person name="Sun L."/>
            <person name="Manning G."/>
            <person name="Elde N.C."/>
            <person name="Turkewitz A.P."/>
            <person name="Asai D.J."/>
            <person name="Wilkes D.E."/>
            <person name="Wang Y."/>
            <person name="Cai H."/>
            <person name="Collins K."/>
            <person name="Stewart B.A."/>
            <person name="Lee S.R."/>
            <person name="Wilamowska K."/>
            <person name="Weinberg Z."/>
            <person name="Ruzzo W.L."/>
            <person name="Wloga D."/>
            <person name="Gaertig J."/>
            <person name="Frankel J."/>
            <person name="Tsao C.-C."/>
            <person name="Gorovsky M.A."/>
            <person name="Keeling P.J."/>
            <person name="Waller R.F."/>
            <person name="Patron N.J."/>
            <person name="Cherry J.M."/>
            <person name="Stover N.A."/>
            <person name="Krieger C.J."/>
            <person name="del Toro C."/>
            <person name="Ryder H.F."/>
            <person name="Williamson S.C."/>
            <person name="Barbeau R.A."/>
            <person name="Hamilton E.P."/>
            <person name="Orias E."/>
        </authorList>
    </citation>
    <scope>NUCLEOTIDE SEQUENCE [LARGE SCALE GENOMIC DNA]</scope>
    <source>
        <strain evidence="4">SB210</strain>
    </source>
</reference>
<gene>
    <name evidence="3" type="ORF">TTHERM_00418560</name>
</gene>
<dbReference type="Pfam" id="PF00561">
    <property type="entry name" value="Abhydrolase_1"/>
    <property type="match status" value="1"/>
</dbReference>
<dbReference type="KEGG" id="tet:TTHERM_00418560"/>
<dbReference type="eggNOG" id="ENOG502SFRZ">
    <property type="taxonomic scope" value="Eukaryota"/>
</dbReference>
<proteinExistence type="predicted"/>
<dbReference type="AlphaFoldDB" id="Q22NU5"/>
<evidence type="ECO:0000313" key="3">
    <source>
        <dbReference type="EMBL" id="EAR87066.2"/>
    </source>
</evidence>
<dbReference type="InterPro" id="IPR000073">
    <property type="entry name" value="AB_hydrolase_1"/>
</dbReference>
<dbReference type="HOGENOM" id="CLU_437159_0_0_1"/>
<dbReference type="RefSeq" id="XP_001007311.2">
    <property type="nucleotide sequence ID" value="XM_001007311.3"/>
</dbReference>
<sequence length="387" mass="45768">MKGNKYFIYDKDQRNQEIIQTQSKIINQLCDKNKQTFDKYVSQQLFQIENNLKNQEKQEVVQMNFDDGRYVFYRDNYKNHKHFEFQNKCIILIQGIPGGVYYYSRLEKGIGNNFCRVINFYVPGLDKKDERRGNYRGTLDGLIQLINDFMENLKIEKAIFVMHSVGGLIGKSFAAQKPQRVEALVQIATVPITKWNGIRLCEQIEQKFYSLNDSITSEVFFSNQFREQFKVVHDQSKQVLDNLSKQEKELLGPILQFNFLDTLNFLKLRLSYPGRIFEVLHRMRQVDKKIPRMFVYSSQDQLMQQSLQEEEIFLFVVGQDAVKRRITKKIDNQMNLDEQNFSANYIFRYDDATHIVQHEKGTEIGILIKHFVSQLQLTEIIIEKSKL</sequence>
<dbReference type="ESTHER" id="tetts-q22nu5">
    <property type="family name" value="6_AlphaBeta_hydrolase"/>
</dbReference>
<protein>
    <submittedName>
        <fullName evidence="3">U1 zinc finger protein</fullName>
    </submittedName>
</protein>
<dbReference type="InterPro" id="IPR051340">
    <property type="entry name" value="Haloalkane_dehalogenase"/>
</dbReference>
<dbReference type="SUPFAM" id="SSF53474">
    <property type="entry name" value="alpha/beta-Hydrolases"/>
    <property type="match status" value="1"/>
</dbReference>
<dbReference type="InterPro" id="IPR029058">
    <property type="entry name" value="AB_hydrolase_fold"/>
</dbReference>
<dbReference type="EMBL" id="GG662856">
    <property type="protein sequence ID" value="EAR87066.2"/>
    <property type="molecule type" value="Genomic_DNA"/>
</dbReference>
<keyword evidence="1" id="KW-0378">Hydrolase</keyword>
<evidence type="ECO:0000313" key="4">
    <source>
        <dbReference type="Proteomes" id="UP000009168"/>
    </source>
</evidence>
<dbReference type="Proteomes" id="UP000009168">
    <property type="component" value="Unassembled WGS sequence"/>
</dbReference>
<dbReference type="OrthoDB" id="324878at2759"/>
<keyword evidence="4" id="KW-1185">Reference proteome</keyword>
<name>Q22NU5_TETTS</name>
<dbReference type="PANTHER" id="PTHR42977:SF3">
    <property type="entry name" value="AB HYDROLASE-1 DOMAIN-CONTAINING PROTEIN"/>
    <property type="match status" value="1"/>
</dbReference>
<feature type="domain" description="AB hydrolase-1" evidence="2">
    <location>
        <begin position="90"/>
        <end position="203"/>
    </location>
</feature>
<organism evidence="3 4">
    <name type="scientific">Tetrahymena thermophila (strain SB210)</name>
    <dbReference type="NCBI Taxonomy" id="312017"/>
    <lineage>
        <taxon>Eukaryota</taxon>
        <taxon>Sar</taxon>
        <taxon>Alveolata</taxon>
        <taxon>Ciliophora</taxon>
        <taxon>Intramacronucleata</taxon>
        <taxon>Oligohymenophorea</taxon>
        <taxon>Hymenostomatida</taxon>
        <taxon>Tetrahymenina</taxon>
        <taxon>Tetrahymenidae</taxon>
        <taxon>Tetrahymena</taxon>
    </lineage>
</organism>
<dbReference type="GeneID" id="7826779"/>
<dbReference type="Gene3D" id="3.40.50.1820">
    <property type="entry name" value="alpha/beta hydrolase"/>
    <property type="match status" value="1"/>
</dbReference>
<dbReference type="PANTHER" id="PTHR42977">
    <property type="entry name" value="HYDROLASE-RELATED"/>
    <property type="match status" value="1"/>
</dbReference>
<evidence type="ECO:0000256" key="1">
    <source>
        <dbReference type="ARBA" id="ARBA00022801"/>
    </source>
</evidence>
<evidence type="ECO:0000259" key="2">
    <source>
        <dbReference type="Pfam" id="PF00561"/>
    </source>
</evidence>
<accession>Q22NU5</accession>
<dbReference type="InParanoid" id="Q22NU5"/>